<evidence type="ECO:0000256" key="1">
    <source>
        <dbReference type="ARBA" id="ARBA00023002"/>
    </source>
</evidence>
<dbReference type="InterPro" id="IPR002869">
    <property type="entry name" value="Pyrv_flavodox_OxRed_cen"/>
</dbReference>
<dbReference type="Proteomes" id="UP000034982">
    <property type="component" value="Unassembled WGS sequence"/>
</dbReference>
<proteinExistence type="predicted"/>
<dbReference type="InterPro" id="IPR002880">
    <property type="entry name" value="Pyrv_Fd/Flavodoxin_OxRdtase_N"/>
</dbReference>
<dbReference type="Pfam" id="PF01558">
    <property type="entry name" value="POR"/>
    <property type="match status" value="1"/>
</dbReference>
<evidence type="ECO:0000259" key="2">
    <source>
        <dbReference type="Pfam" id="PF01558"/>
    </source>
</evidence>
<dbReference type="Pfam" id="PF01855">
    <property type="entry name" value="POR_N"/>
    <property type="match status" value="1"/>
</dbReference>
<dbReference type="InterPro" id="IPR019752">
    <property type="entry name" value="Pyrv/ketoisovalerate_OxRed_cat"/>
</dbReference>
<organism evidence="5 6">
    <name type="scientific">Tannerella sp. oral taxon BU063 isolate Cell 1/3</name>
    <dbReference type="NCBI Taxonomy" id="1411022"/>
    <lineage>
        <taxon>Bacteria</taxon>
        <taxon>Pseudomonadati</taxon>
        <taxon>Bacteroidota</taxon>
        <taxon>Bacteroidia</taxon>
        <taxon>Bacteroidales</taxon>
        <taxon>Tannerellaceae</taxon>
        <taxon>Tannerella</taxon>
    </lineage>
</organism>
<reference evidence="5 6" key="1">
    <citation type="submission" date="2013-11" db="EMBL/GenBank/DDBJ databases">
        <title>Single cell genomics of uncultured Tannerella BU063 (oral taxon 286).</title>
        <authorList>
            <person name="Beall C.J."/>
            <person name="Campbell A.G."/>
            <person name="Griffen A.L."/>
            <person name="Podar M."/>
            <person name="Leys E.J."/>
        </authorList>
    </citation>
    <scope>NUCLEOTIDE SEQUENCE [LARGE SCALE GENOMIC DNA]</scope>
    <source>
        <strain evidence="5">Cell 1/3</strain>
    </source>
</reference>
<dbReference type="InterPro" id="IPR009014">
    <property type="entry name" value="Transketo_C/PFOR_II"/>
</dbReference>
<dbReference type="InterPro" id="IPR022367">
    <property type="entry name" value="2-oxoacid/accept_OxRdtase_asu"/>
</dbReference>
<dbReference type="InterPro" id="IPR029061">
    <property type="entry name" value="THDP-binding"/>
</dbReference>
<comment type="caution">
    <text evidence="5">The sequence shown here is derived from an EMBL/GenBank/DDBJ whole genome shotgun (WGS) entry which is preliminary data.</text>
</comment>
<dbReference type="PANTHER" id="PTHR32154">
    <property type="entry name" value="PYRUVATE-FLAVODOXIN OXIDOREDUCTASE-RELATED"/>
    <property type="match status" value="1"/>
</dbReference>
<feature type="domain" description="Pyruvate:ferredoxin oxidoreductase core" evidence="4">
    <location>
        <begin position="518"/>
        <end position="592"/>
    </location>
</feature>
<dbReference type="Gene3D" id="3.40.920.10">
    <property type="entry name" value="Pyruvate-ferredoxin oxidoreductase, PFOR, domain III"/>
    <property type="match status" value="1"/>
</dbReference>
<name>W2CGT5_9BACT</name>
<accession>W2CGT5</accession>
<keyword evidence="1" id="KW-0560">Oxidoreductase</keyword>
<dbReference type="InterPro" id="IPR033412">
    <property type="entry name" value="PFOR_II"/>
</dbReference>
<sequence>MTEQTKVTTLDHVVIRFSGDSGDGMQLTGTIFSNLSAVFGNDISTFPDYPAEIRAPQGTLFGVSGFQLHLGTKKVYTPGDKADVLVAMNPAALKVNVKNLRKGSIVIIDTDSFAKRDLEKAEFKTDDPIEELGLTEKVQLVAAPISTMVRDGLAEYGLDNKSAVRCKNMFTLGLVCWLFDRPLDHAMTMLQTKFSKKPDIAKANIKALTDGYNYGHNIHASVSTYRIEGSKKEPGIYKDVSGNNATSYGLIAAAEKSGLQLFLGSYPITPATDILHELSKYKNLGVITVQAEDEIAGICTSIGASFAGCLSATSTSGPGLALKSEAIGLAVIAELPLVIIDVQRGGPSTGMPTKSEQTDLMQALYGRNGESPLVVVAATTPTDCFDMAFWAAKLAVEHMTPVILLTDSFIANGSAAWRIPDYINDFPDIKPNYVSNYHGEAVWKPYRRNKETFVRYWATPGMEGFAHRIGGLEKDYDTSAISTDPKNHQKMVETRQAKIDKIADFIPEVEVKGDKDDADLLIVGWGGTSGHLHEVMDTMRRNGQKVALAHFRFINPLPKNTAEVLKRYPKVVVAEQNKGQFANYLRSKIDDFTPYRFNRVKGQPFIVSRLVEEFTHIIEEKN</sequence>
<dbReference type="InterPro" id="IPR050722">
    <property type="entry name" value="Pyruvate:ferred/Flavod_OxRd"/>
</dbReference>
<dbReference type="GO" id="GO:0016903">
    <property type="term" value="F:oxidoreductase activity, acting on the aldehyde or oxo group of donors"/>
    <property type="evidence" value="ECO:0007669"/>
    <property type="project" value="InterPro"/>
</dbReference>
<dbReference type="CDD" id="cd07034">
    <property type="entry name" value="TPP_PYR_PFOR_IOR-alpha_like"/>
    <property type="match status" value="1"/>
</dbReference>
<dbReference type="SUPFAM" id="SSF53323">
    <property type="entry name" value="Pyruvate-ferredoxin oxidoreductase, PFOR, domain III"/>
    <property type="match status" value="1"/>
</dbReference>
<evidence type="ECO:0000313" key="6">
    <source>
        <dbReference type="Proteomes" id="UP000034982"/>
    </source>
</evidence>
<evidence type="ECO:0000259" key="4">
    <source>
        <dbReference type="Pfam" id="PF17147"/>
    </source>
</evidence>
<dbReference type="PATRIC" id="fig|1411022.3.peg.1626"/>
<dbReference type="GO" id="GO:0006979">
    <property type="term" value="P:response to oxidative stress"/>
    <property type="evidence" value="ECO:0007669"/>
    <property type="project" value="TreeGrafter"/>
</dbReference>
<dbReference type="PANTHER" id="PTHR32154:SF20">
    <property type="entry name" value="2-OXOGLUTARATE OXIDOREDUCTASE SUBUNIT KORA"/>
    <property type="match status" value="1"/>
</dbReference>
<evidence type="ECO:0000259" key="3">
    <source>
        <dbReference type="Pfam" id="PF01855"/>
    </source>
</evidence>
<dbReference type="FunFam" id="3.40.50.970:FF:000022">
    <property type="entry name" value="2-oxoglutarate ferredoxin oxidoreductase alpha subunit"/>
    <property type="match status" value="1"/>
</dbReference>
<dbReference type="NCBIfam" id="TIGR03710">
    <property type="entry name" value="OAFO_sf"/>
    <property type="match status" value="1"/>
</dbReference>
<gene>
    <name evidence="5" type="ORF">T230_12845</name>
</gene>
<dbReference type="SUPFAM" id="SSF52922">
    <property type="entry name" value="TK C-terminal domain-like"/>
    <property type="match status" value="1"/>
</dbReference>
<dbReference type="Gene3D" id="3.40.50.920">
    <property type="match status" value="1"/>
</dbReference>
<dbReference type="Gene3D" id="3.40.50.970">
    <property type="match status" value="1"/>
</dbReference>
<dbReference type="EMBL" id="AYYE01001193">
    <property type="protein sequence ID" value="ETK06335.1"/>
    <property type="molecule type" value="Genomic_DNA"/>
</dbReference>
<dbReference type="SUPFAM" id="SSF52518">
    <property type="entry name" value="Thiamin diphosphate-binding fold (THDP-binding)"/>
    <property type="match status" value="1"/>
</dbReference>
<dbReference type="AlphaFoldDB" id="W2CGT5"/>
<dbReference type="Pfam" id="PF17147">
    <property type="entry name" value="PFOR_II"/>
    <property type="match status" value="1"/>
</dbReference>
<feature type="domain" description="Pyruvate flavodoxin/ferredoxin oxidoreductase pyrimidine binding" evidence="3">
    <location>
        <begin position="262"/>
        <end position="472"/>
    </location>
</feature>
<protein>
    <submittedName>
        <fullName evidence="5">MFS transporter</fullName>
    </submittedName>
</protein>
<feature type="domain" description="Pyruvate/ketoisovalerate oxidoreductase catalytic" evidence="2">
    <location>
        <begin position="22"/>
        <end position="212"/>
    </location>
</feature>
<evidence type="ECO:0000313" key="5">
    <source>
        <dbReference type="EMBL" id="ETK06335.1"/>
    </source>
</evidence>